<dbReference type="InterPro" id="IPR000182">
    <property type="entry name" value="GNAT_dom"/>
</dbReference>
<dbReference type="Gene3D" id="3.40.630.30">
    <property type="match status" value="1"/>
</dbReference>
<dbReference type="PANTHER" id="PTHR43610:SF1">
    <property type="entry name" value="N-ACETYLTRANSFERASE DOMAIN-CONTAINING PROTEIN"/>
    <property type="match status" value="1"/>
</dbReference>
<accession>A0A168FFC2</accession>
<feature type="domain" description="N-acetyltransferase" evidence="1">
    <location>
        <begin position="12"/>
        <end position="147"/>
    </location>
</feature>
<dbReference type="Proteomes" id="UP000076794">
    <property type="component" value="Chromosome"/>
</dbReference>
<evidence type="ECO:0000313" key="3">
    <source>
        <dbReference type="Proteomes" id="UP000076794"/>
    </source>
</evidence>
<reference evidence="2 3" key="1">
    <citation type="submission" date="2016-01" db="EMBL/GenBank/DDBJ databases">
        <title>Complete genome sequence of a soil Actinobacterium, Isoptericola dokdonensis DS-3.</title>
        <authorList>
            <person name="Kwon S.-K."/>
            <person name="Kim J.F."/>
        </authorList>
    </citation>
    <scope>NUCLEOTIDE SEQUENCE [LARGE SCALE GENOMIC DNA]</scope>
    <source>
        <strain evidence="2 3">DS-3</strain>
    </source>
</reference>
<keyword evidence="2" id="KW-0012">Acyltransferase</keyword>
<dbReference type="EMBL" id="CP014209">
    <property type="protein sequence ID" value="ANC31591.1"/>
    <property type="molecule type" value="Genomic_DNA"/>
</dbReference>
<organism evidence="2 3">
    <name type="scientific">Isoptericola dokdonensis DS-3</name>
    <dbReference type="NCBI Taxonomy" id="1300344"/>
    <lineage>
        <taxon>Bacteria</taxon>
        <taxon>Bacillati</taxon>
        <taxon>Actinomycetota</taxon>
        <taxon>Actinomycetes</taxon>
        <taxon>Micrococcales</taxon>
        <taxon>Promicromonosporaceae</taxon>
        <taxon>Isoptericola</taxon>
    </lineage>
</organism>
<gene>
    <name evidence="2" type="primary">ydaF_3</name>
    <name evidence="2" type="ORF">I598_2048</name>
</gene>
<dbReference type="InterPro" id="IPR016181">
    <property type="entry name" value="Acyl_CoA_acyltransferase"/>
</dbReference>
<evidence type="ECO:0000259" key="1">
    <source>
        <dbReference type="Pfam" id="PF13302"/>
    </source>
</evidence>
<keyword evidence="2" id="KW-0808">Transferase</keyword>
<dbReference type="Pfam" id="PF13302">
    <property type="entry name" value="Acetyltransf_3"/>
    <property type="match status" value="1"/>
</dbReference>
<name>A0A168FFC2_9MICO</name>
<dbReference type="RefSeq" id="WP_068202860.1">
    <property type="nucleotide sequence ID" value="NZ_CP014209.1"/>
</dbReference>
<dbReference type="SUPFAM" id="SSF55729">
    <property type="entry name" value="Acyl-CoA N-acyltransferases (Nat)"/>
    <property type="match status" value="1"/>
</dbReference>
<dbReference type="STRING" id="1300344.I598_2048"/>
<proteinExistence type="predicted"/>
<protein>
    <submittedName>
        <fullName evidence="2">Putative ribosomal N-acetyltransferase YdaF</fullName>
        <ecNumber evidence="2">2.3.1.-</ecNumber>
    </submittedName>
</protein>
<dbReference type="EC" id="2.3.1.-" evidence="2"/>
<keyword evidence="3" id="KW-1185">Reference proteome</keyword>
<evidence type="ECO:0000313" key="2">
    <source>
        <dbReference type="EMBL" id="ANC31591.1"/>
    </source>
</evidence>
<dbReference type="OrthoDB" id="9795199at2"/>
<sequence>MRHGLRLTAHGLRLEPLERQHAADLLSLIDADLWFGMVSPPPRTVADVEAMVDAALAADGTYAFVVVGPEGEVRGSTRFYDHVPAQRRVEIGYSFYGRQWWGGPTNPASKLALLTHAFDVWEVQRVALRADARNLRSRAAIERLGARPEGVLRKHRVAADGSVGDTAYYGIVDDEWPDVRAGLEARLAAIER</sequence>
<dbReference type="GO" id="GO:0016747">
    <property type="term" value="F:acyltransferase activity, transferring groups other than amino-acyl groups"/>
    <property type="evidence" value="ECO:0007669"/>
    <property type="project" value="InterPro"/>
</dbReference>
<dbReference type="KEGG" id="ido:I598_2048"/>
<dbReference type="PATRIC" id="fig|1300344.3.peg.2056"/>
<dbReference type="AlphaFoldDB" id="A0A168FFC2"/>
<dbReference type="PANTHER" id="PTHR43610">
    <property type="entry name" value="BLL6696 PROTEIN"/>
    <property type="match status" value="1"/>
</dbReference>